<accession>A0A9D5KB51</accession>
<dbReference type="Gene3D" id="3.40.50.720">
    <property type="entry name" value="NAD(P)-binding Rossmann-like Domain"/>
    <property type="match status" value="1"/>
</dbReference>
<comment type="caution">
    <text evidence="2">The sequence shown here is derived from an EMBL/GenBank/DDBJ whole genome shotgun (WGS) entry which is preliminary data.</text>
</comment>
<name>A0A9D5KB51_UNCW3</name>
<keyword evidence="1" id="KW-0560">Oxidoreductase</keyword>
<dbReference type="PRINTS" id="PR00081">
    <property type="entry name" value="GDHRDH"/>
</dbReference>
<protein>
    <submittedName>
        <fullName evidence="2">SDR family NAD(P)-dependent oxidoreductase</fullName>
    </submittedName>
</protein>
<dbReference type="AlphaFoldDB" id="A0A9D5KB51"/>
<sequence>DTLHVLVNDAGGFFTRREETADGLELTFALNHLSYFLVTNLLMDAIKSSAPARIINLTSGIHARERQMPFDDLQTMEFYKGFKAYGRSKLANLLFTYELARRLEDTGVTVNAYNPGFTATGLGMQPGGFGPLMRWMVSKMAKNPQKAAEPLIWLASSDEVEGVSGNYFEHKEPVRSSAASHDTSAARILWEISEKMTGHKTGV</sequence>
<evidence type="ECO:0000256" key="1">
    <source>
        <dbReference type="ARBA" id="ARBA00023002"/>
    </source>
</evidence>
<reference evidence="2" key="1">
    <citation type="submission" date="2019-11" db="EMBL/GenBank/DDBJ databases">
        <title>Microbial mats filling the niche in hypersaline microbial mats.</title>
        <authorList>
            <person name="Wong H.L."/>
            <person name="Macleod F.I."/>
            <person name="White R.A. III"/>
            <person name="Burns B.P."/>
        </authorList>
    </citation>
    <scope>NUCLEOTIDE SEQUENCE</scope>
    <source>
        <strain evidence="2">Bin_327</strain>
    </source>
</reference>
<dbReference type="Pfam" id="PF00106">
    <property type="entry name" value="adh_short"/>
    <property type="match status" value="1"/>
</dbReference>
<evidence type="ECO:0000313" key="3">
    <source>
        <dbReference type="Proteomes" id="UP000630660"/>
    </source>
</evidence>
<dbReference type="PANTHER" id="PTHR43157:SF31">
    <property type="entry name" value="PHOSPHATIDYLINOSITOL-GLYCAN BIOSYNTHESIS CLASS F PROTEIN"/>
    <property type="match status" value="1"/>
</dbReference>
<gene>
    <name evidence="2" type="ORF">GF359_06815</name>
</gene>
<proteinExistence type="predicted"/>
<dbReference type="InterPro" id="IPR002347">
    <property type="entry name" value="SDR_fam"/>
</dbReference>
<feature type="non-terminal residue" evidence="2">
    <location>
        <position position="1"/>
    </location>
</feature>
<dbReference type="SUPFAM" id="SSF51735">
    <property type="entry name" value="NAD(P)-binding Rossmann-fold domains"/>
    <property type="match status" value="1"/>
</dbReference>
<dbReference type="Proteomes" id="UP000630660">
    <property type="component" value="Unassembled WGS sequence"/>
</dbReference>
<evidence type="ECO:0000313" key="2">
    <source>
        <dbReference type="EMBL" id="MBD3364909.1"/>
    </source>
</evidence>
<organism evidence="2 3">
    <name type="scientific">candidate division WOR-3 bacterium</name>
    <dbReference type="NCBI Taxonomy" id="2052148"/>
    <lineage>
        <taxon>Bacteria</taxon>
        <taxon>Bacteria division WOR-3</taxon>
    </lineage>
</organism>
<dbReference type="EMBL" id="WJKJ01000230">
    <property type="protein sequence ID" value="MBD3364909.1"/>
    <property type="molecule type" value="Genomic_DNA"/>
</dbReference>
<dbReference type="PANTHER" id="PTHR43157">
    <property type="entry name" value="PHOSPHATIDYLINOSITOL-GLYCAN BIOSYNTHESIS CLASS F PROTEIN-RELATED"/>
    <property type="match status" value="1"/>
</dbReference>
<dbReference type="InterPro" id="IPR036291">
    <property type="entry name" value="NAD(P)-bd_dom_sf"/>
</dbReference>
<dbReference type="GO" id="GO:0016491">
    <property type="term" value="F:oxidoreductase activity"/>
    <property type="evidence" value="ECO:0007669"/>
    <property type="project" value="UniProtKB-KW"/>
</dbReference>